<evidence type="ECO:0000256" key="1">
    <source>
        <dbReference type="SAM" id="MobiDB-lite"/>
    </source>
</evidence>
<evidence type="ECO:0000313" key="3">
    <source>
        <dbReference type="Proteomes" id="UP000721954"/>
    </source>
</evidence>
<dbReference type="EMBL" id="JAFFZM010000018">
    <property type="protein sequence ID" value="MBO8201805.1"/>
    <property type="molecule type" value="Genomic_DNA"/>
</dbReference>
<keyword evidence="3" id="KW-1185">Reference proteome</keyword>
<feature type="region of interest" description="Disordered" evidence="1">
    <location>
        <begin position="104"/>
        <end position="126"/>
    </location>
</feature>
<proteinExistence type="predicted"/>
<sequence length="126" mass="13609">MADQKLSDDQLDKKQKDLIEKIGSINSQVRGLQGVIDAIEGQWQGIGAHAFDVKQNEINNRMKEINNLLAYFLEGIQATRKKSGANELDIAQALKGVDVVEGGGLGTDASGQSVSKLDMYSPPPAR</sequence>
<dbReference type="Pfam" id="PF06013">
    <property type="entry name" value="WXG100"/>
    <property type="match status" value="1"/>
</dbReference>
<dbReference type="SUPFAM" id="SSF140453">
    <property type="entry name" value="EsxAB dimer-like"/>
    <property type="match status" value="1"/>
</dbReference>
<protein>
    <submittedName>
        <fullName evidence="2">WXG100 family type VII secretion target</fullName>
    </submittedName>
</protein>
<evidence type="ECO:0000313" key="2">
    <source>
        <dbReference type="EMBL" id="MBO8201805.1"/>
    </source>
</evidence>
<dbReference type="Gene3D" id="1.10.287.1060">
    <property type="entry name" value="ESAT-6-like"/>
    <property type="match status" value="1"/>
</dbReference>
<organism evidence="2 3">
    <name type="scientific">Streptomyces smyrnaeus</name>
    <dbReference type="NCBI Taxonomy" id="1387713"/>
    <lineage>
        <taxon>Bacteria</taxon>
        <taxon>Bacillati</taxon>
        <taxon>Actinomycetota</taxon>
        <taxon>Actinomycetes</taxon>
        <taxon>Kitasatosporales</taxon>
        <taxon>Streptomycetaceae</taxon>
        <taxon>Streptomyces</taxon>
    </lineage>
</organism>
<comment type="caution">
    <text evidence="2">The sequence shown here is derived from an EMBL/GenBank/DDBJ whole genome shotgun (WGS) entry which is preliminary data.</text>
</comment>
<gene>
    <name evidence="2" type="ORF">JW613_26410</name>
</gene>
<dbReference type="Proteomes" id="UP000721954">
    <property type="component" value="Unassembled WGS sequence"/>
</dbReference>
<dbReference type="RefSeq" id="WP_209213415.1">
    <property type="nucleotide sequence ID" value="NZ_JAFFZM010000018.1"/>
</dbReference>
<dbReference type="InterPro" id="IPR010310">
    <property type="entry name" value="T7SS_ESAT-6-like"/>
</dbReference>
<accession>A0ABS3Y2I4</accession>
<reference evidence="2 3" key="1">
    <citation type="submission" date="2021-02" db="EMBL/GenBank/DDBJ databases">
        <title>Streptomyces spirodelae sp. nov., isolated from duckweed.</title>
        <authorList>
            <person name="Saimee Y."/>
            <person name="Duangmal K."/>
        </authorList>
    </citation>
    <scope>NUCLEOTIDE SEQUENCE [LARGE SCALE GENOMIC DNA]</scope>
    <source>
        <strain evidence="2 3">DSM 42105</strain>
    </source>
</reference>
<dbReference type="InterPro" id="IPR036689">
    <property type="entry name" value="ESAT-6-like_sf"/>
</dbReference>
<dbReference type="GeneID" id="96262159"/>
<name>A0ABS3Y2I4_9ACTN</name>